<dbReference type="OrthoDB" id="10392775at2759"/>
<accession>A0A3N4KRU2</accession>
<evidence type="ECO:0000313" key="1">
    <source>
        <dbReference type="EMBL" id="RPB08485.1"/>
    </source>
</evidence>
<gene>
    <name evidence="1" type="ORF">P167DRAFT_548851</name>
</gene>
<dbReference type="InParanoid" id="A0A3N4KRU2"/>
<keyword evidence="2" id="KW-1185">Reference proteome</keyword>
<dbReference type="AlphaFoldDB" id="A0A3N4KRU2"/>
<proteinExistence type="predicted"/>
<evidence type="ECO:0000313" key="2">
    <source>
        <dbReference type="Proteomes" id="UP000277580"/>
    </source>
</evidence>
<reference evidence="1 2" key="1">
    <citation type="journal article" date="2018" name="Nat. Ecol. Evol.">
        <title>Pezizomycetes genomes reveal the molecular basis of ectomycorrhizal truffle lifestyle.</title>
        <authorList>
            <person name="Murat C."/>
            <person name="Payen T."/>
            <person name="Noel B."/>
            <person name="Kuo A."/>
            <person name="Morin E."/>
            <person name="Chen J."/>
            <person name="Kohler A."/>
            <person name="Krizsan K."/>
            <person name="Balestrini R."/>
            <person name="Da Silva C."/>
            <person name="Montanini B."/>
            <person name="Hainaut M."/>
            <person name="Levati E."/>
            <person name="Barry K.W."/>
            <person name="Belfiori B."/>
            <person name="Cichocki N."/>
            <person name="Clum A."/>
            <person name="Dockter R.B."/>
            <person name="Fauchery L."/>
            <person name="Guy J."/>
            <person name="Iotti M."/>
            <person name="Le Tacon F."/>
            <person name="Lindquist E.A."/>
            <person name="Lipzen A."/>
            <person name="Malagnac F."/>
            <person name="Mello A."/>
            <person name="Molinier V."/>
            <person name="Miyauchi S."/>
            <person name="Poulain J."/>
            <person name="Riccioni C."/>
            <person name="Rubini A."/>
            <person name="Sitrit Y."/>
            <person name="Splivallo R."/>
            <person name="Traeger S."/>
            <person name="Wang M."/>
            <person name="Zifcakova L."/>
            <person name="Wipf D."/>
            <person name="Zambonelli A."/>
            <person name="Paolocci F."/>
            <person name="Nowrousian M."/>
            <person name="Ottonello S."/>
            <person name="Baldrian P."/>
            <person name="Spatafora J.W."/>
            <person name="Henrissat B."/>
            <person name="Nagy L.G."/>
            <person name="Aury J.M."/>
            <person name="Wincker P."/>
            <person name="Grigoriev I.V."/>
            <person name="Bonfante P."/>
            <person name="Martin F.M."/>
        </authorList>
    </citation>
    <scope>NUCLEOTIDE SEQUENCE [LARGE SCALE GENOMIC DNA]</scope>
    <source>
        <strain evidence="1 2">CCBAS932</strain>
    </source>
</reference>
<name>A0A3N4KRU2_9PEZI</name>
<organism evidence="1 2">
    <name type="scientific">Morchella conica CCBAS932</name>
    <dbReference type="NCBI Taxonomy" id="1392247"/>
    <lineage>
        <taxon>Eukaryota</taxon>
        <taxon>Fungi</taxon>
        <taxon>Dikarya</taxon>
        <taxon>Ascomycota</taxon>
        <taxon>Pezizomycotina</taxon>
        <taxon>Pezizomycetes</taxon>
        <taxon>Pezizales</taxon>
        <taxon>Morchellaceae</taxon>
        <taxon>Morchella</taxon>
    </lineage>
</organism>
<protein>
    <submittedName>
        <fullName evidence="1">Uncharacterized protein</fullName>
    </submittedName>
</protein>
<sequence>MSSNTSGLRSSSGKLARARTLFHEMIEDSAEFRRVTEEDLTSLKELGQQTKSFWIADRKVQMDAWEDYQTNVISQYDIIEELIGGQHKGCESLKAAMDLAFDRAQWSQKRTIIRPLTQKFLSSFRFKRHSHWLVFIVYSLPAGHGHDFTLDCVDATQATGLLLSSSQLHDSRVLWSI</sequence>
<dbReference type="EMBL" id="ML119162">
    <property type="protein sequence ID" value="RPB08485.1"/>
    <property type="molecule type" value="Genomic_DNA"/>
</dbReference>
<dbReference type="Proteomes" id="UP000277580">
    <property type="component" value="Unassembled WGS sequence"/>
</dbReference>